<dbReference type="Gene3D" id="3.30.70.100">
    <property type="match status" value="1"/>
</dbReference>
<dbReference type="PANTHER" id="PTHR40260:SF2">
    <property type="entry name" value="BLR8190 PROTEIN"/>
    <property type="match status" value="1"/>
</dbReference>
<dbReference type="STRING" id="363999.A0A439DAA0"/>
<comment type="caution">
    <text evidence="1">The sequence shown here is derived from an EMBL/GenBank/DDBJ whole genome shotgun (WGS) entry which is preliminary data.</text>
</comment>
<proteinExistence type="predicted"/>
<dbReference type="Proteomes" id="UP000286045">
    <property type="component" value="Unassembled WGS sequence"/>
</dbReference>
<name>A0A439DAA0_9PEZI</name>
<evidence type="ECO:0000313" key="2">
    <source>
        <dbReference type="Proteomes" id="UP000286045"/>
    </source>
</evidence>
<dbReference type="EMBL" id="RYZI01000083">
    <property type="protein sequence ID" value="RWA11334.1"/>
    <property type="molecule type" value="Genomic_DNA"/>
</dbReference>
<evidence type="ECO:0000313" key="1">
    <source>
        <dbReference type="EMBL" id="RWA11334.1"/>
    </source>
</evidence>
<reference evidence="1 2" key="1">
    <citation type="submission" date="2018-12" db="EMBL/GenBank/DDBJ databases">
        <title>Draft genome sequence of Xylaria grammica IHI A82.</title>
        <authorList>
            <person name="Buettner E."/>
            <person name="Kellner H."/>
        </authorList>
    </citation>
    <scope>NUCLEOTIDE SEQUENCE [LARGE SCALE GENOMIC DNA]</scope>
    <source>
        <strain evidence="1 2">IHI A82</strain>
    </source>
</reference>
<dbReference type="AlphaFoldDB" id="A0A439DAA0"/>
<protein>
    <submittedName>
        <fullName evidence="1">Uncharacterized protein</fullName>
    </submittedName>
</protein>
<accession>A0A439DAA0</accession>
<gene>
    <name evidence="1" type="ORF">EKO27_g3786</name>
</gene>
<sequence length="103" mass="11320">MYVNTWGIPSSNLQNNEIDLYLLKMPLVQKLWAPVGLKSWRVAEYTNTGAPYAFQAWLEWESDKHADEGVNSAAGATIFADVPNFSDQAAAVLSGQQIGSASW</sequence>
<keyword evidence="2" id="KW-1185">Reference proteome</keyword>
<dbReference type="InterPro" id="IPR011008">
    <property type="entry name" value="Dimeric_a/b-barrel"/>
</dbReference>
<dbReference type="PANTHER" id="PTHR40260">
    <property type="entry name" value="BLR8190 PROTEIN"/>
    <property type="match status" value="1"/>
</dbReference>
<dbReference type="SUPFAM" id="SSF54909">
    <property type="entry name" value="Dimeric alpha+beta barrel"/>
    <property type="match status" value="1"/>
</dbReference>
<organism evidence="1 2">
    <name type="scientific">Xylaria grammica</name>
    <dbReference type="NCBI Taxonomy" id="363999"/>
    <lineage>
        <taxon>Eukaryota</taxon>
        <taxon>Fungi</taxon>
        <taxon>Dikarya</taxon>
        <taxon>Ascomycota</taxon>
        <taxon>Pezizomycotina</taxon>
        <taxon>Sordariomycetes</taxon>
        <taxon>Xylariomycetidae</taxon>
        <taxon>Xylariales</taxon>
        <taxon>Xylariaceae</taxon>
        <taxon>Xylaria</taxon>
    </lineage>
</organism>